<dbReference type="InterPro" id="IPR045466">
    <property type="entry name" value="DUF6498"/>
</dbReference>
<keyword evidence="1" id="KW-1133">Transmembrane helix</keyword>
<dbReference type="RefSeq" id="WP_072345554.1">
    <property type="nucleotide sequence ID" value="NZ_FPKU01000003.1"/>
</dbReference>
<accession>A0A1K2I1G3</accession>
<proteinExistence type="predicted"/>
<evidence type="ECO:0000256" key="1">
    <source>
        <dbReference type="SAM" id="Phobius"/>
    </source>
</evidence>
<gene>
    <name evidence="2" type="ORF">SAMN02983003_3342</name>
</gene>
<feature type="transmembrane region" description="Helical" evidence="1">
    <location>
        <begin position="132"/>
        <end position="154"/>
    </location>
</feature>
<dbReference type="STRING" id="665118.SAMN02983003_3342"/>
<feature type="transmembrane region" description="Helical" evidence="1">
    <location>
        <begin position="88"/>
        <end position="112"/>
    </location>
</feature>
<dbReference type="OrthoDB" id="278054at2"/>
<keyword evidence="1" id="KW-0812">Transmembrane</keyword>
<organism evidence="2 3">
    <name type="scientific">Devosia enhydra</name>
    <dbReference type="NCBI Taxonomy" id="665118"/>
    <lineage>
        <taxon>Bacteria</taxon>
        <taxon>Pseudomonadati</taxon>
        <taxon>Pseudomonadota</taxon>
        <taxon>Alphaproteobacteria</taxon>
        <taxon>Hyphomicrobiales</taxon>
        <taxon>Devosiaceae</taxon>
        <taxon>Devosia</taxon>
    </lineage>
</organism>
<reference evidence="2 3" key="1">
    <citation type="submission" date="2016-11" db="EMBL/GenBank/DDBJ databases">
        <authorList>
            <person name="Jaros S."/>
            <person name="Januszkiewicz K."/>
            <person name="Wedrychowicz H."/>
        </authorList>
    </citation>
    <scope>NUCLEOTIDE SEQUENCE [LARGE SCALE GENOMIC DNA]</scope>
    <source>
        <strain evidence="2 3">ATCC 23634</strain>
    </source>
</reference>
<evidence type="ECO:0000313" key="2">
    <source>
        <dbReference type="EMBL" id="SFZ86168.1"/>
    </source>
</evidence>
<dbReference type="Pfam" id="PF20108">
    <property type="entry name" value="DUF6498"/>
    <property type="match status" value="1"/>
</dbReference>
<feature type="transmembrane region" description="Helical" evidence="1">
    <location>
        <begin position="166"/>
        <end position="189"/>
    </location>
</feature>
<keyword evidence="1" id="KW-0472">Membrane</keyword>
<dbReference type="EMBL" id="FPKU01000003">
    <property type="protein sequence ID" value="SFZ86168.1"/>
    <property type="molecule type" value="Genomic_DNA"/>
</dbReference>
<evidence type="ECO:0000313" key="3">
    <source>
        <dbReference type="Proteomes" id="UP000183447"/>
    </source>
</evidence>
<sequence length="231" mass="25250">MASTPQFRITPEMLHTLFEPRSLLLVAANLLPVLGVLLVGWDVFVLIMLYWLETAIIGFWTFVGIIRAPRTSFGSINGKPVDIPSRPLLALFILVHAGIFMGVHYVFVWSIFGQGWVSRVSGPAELLTVMVIPTGVWIPLAALFFTRGLGVLAVPTTALDGRLVIAGLYVRIVVLHLTIIFGAMLSLLIHSVIGLVLLIVLKTLADLFMGPLLDYVMSHLQAAERRKAGGN</sequence>
<feature type="transmembrane region" description="Helical" evidence="1">
    <location>
        <begin position="21"/>
        <end position="41"/>
    </location>
</feature>
<dbReference type="AlphaFoldDB" id="A0A1K2I1G3"/>
<dbReference type="Proteomes" id="UP000183447">
    <property type="component" value="Unassembled WGS sequence"/>
</dbReference>
<keyword evidence="3" id="KW-1185">Reference proteome</keyword>
<protein>
    <submittedName>
        <fullName evidence="2">Uncharacterized protein</fullName>
    </submittedName>
</protein>
<feature type="transmembrane region" description="Helical" evidence="1">
    <location>
        <begin position="47"/>
        <end position="68"/>
    </location>
</feature>
<name>A0A1K2I1G3_9HYPH</name>